<dbReference type="Proteomes" id="UP000031030">
    <property type="component" value="Unassembled WGS sequence"/>
</dbReference>
<feature type="domain" description="Glycosyltransferase subfamily 4-like N-terminal" evidence="3">
    <location>
        <begin position="18"/>
        <end position="142"/>
    </location>
</feature>
<keyword evidence="1" id="KW-0328">Glycosyltransferase</keyword>
<protein>
    <recommendedName>
        <fullName evidence="3">Glycosyltransferase subfamily 4-like N-terminal domain-containing protein</fullName>
    </recommendedName>
</protein>
<comment type="caution">
    <text evidence="4">The sequence shown here is derived from an EMBL/GenBank/DDBJ whole genome shotgun (WGS) entry which is preliminary data.</text>
</comment>
<dbReference type="Gene3D" id="3.40.50.2000">
    <property type="entry name" value="Glycogen Phosphorylase B"/>
    <property type="match status" value="2"/>
</dbReference>
<dbReference type="PANTHER" id="PTHR12526:SF510">
    <property type="entry name" value="D-INOSITOL 3-PHOSPHATE GLYCOSYLTRANSFERASE"/>
    <property type="match status" value="1"/>
</dbReference>
<dbReference type="CDD" id="cd03801">
    <property type="entry name" value="GT4_PimA-like"/>
    <property type="match status" value="1"/>
</dbReference>
<dbReference type="InterPro" id="IPR028098">
    <property type="entry name" value="Glyco_trans_4-like_N"/>
</dbReference>
<dbReference type="Pfam" id="PF13439">
    <property type="entry name" value="Glyco_transf_4"/>
    <property type="match status" value="1"/>
</dbReference>
<dbReference type="SUPFAM" id="SSF53756">
    <property type="entry name" value="UDP-Glycosyltransferase/glycogen phosphorylase"/>
    <property type="match status" value="1"/>
</dbReference>
<evidence type="ECO:0000256" key="2">
    <source>
        <dbReference type="ARBA" id="ARBA00022679"/>
    </source>
</evidence>
<evidence type="ECO:0000313" key="4">
    <source>
        <dbReference type="EMBL" id="KHK99842.1"/>
    </source>
</evidence>
<proteinExistence type="predicted"/>
<gene>
    <name evidence="4" type="ORF">LK09_00410</name>
</gene>
<sequence length="345" mass="37450">MSDRRAPHVSIATNNGEIGGGEIMMFSIAQALREDGVGVTIVAPSRPHAVAAEADARGIPYVALPARNRAEWMRALRRWASRTRPELLWCNGLVPSVATAGMPNRLVHLHQWLSRAHRVLAALARPRAISLIVPSESMLAQVPQARVLSNWTADPGSVERARKDGGPFIVGFIGRVSINKGIGVLSEAMRVLERHNPGSFRLVLAGEPRFVSRRVQRECQTALRRIAPMTDRIGWVDRDEFFSQIDLLAVPSIFPEAFGLVAAEAMAARVPLVVSDCGALPDVVGADHPLVAPAGDAQMLAAKILGYATGIIHLDLDAQQERWRMLFSREAGAREVQSLISAVCA</sequence>
<dbReference type="EMBL" id="JTDK01000001">
    <property type="protein sequence ID" value="KHK99842.1"/>
    <property type="molecule type" value="Genomic_DNA"/>
</dbReference>
<dbReference type="AlphaFoldDB" id="A0A0B2ADH5"/>
<keyword evidence="2" id="KW-0808">Transferase</keyword>
<name>A0A0B2ADH5_9MICO</name>
<reference evidence="4 5" key="1">
    <citation type="submission" date="2014-11" db="EMBL/GenBank/DDBJ databases">
        <title>Genome sequence of Microbacterium mangrovi MUSC 115(T).</title>
        <authorList>
            <person name="Lee L.-H."/>
        </authorList>
    </citation>
    <scope>NUCLEOTIDE SEQUENCE [LARGE SCALE GENOMIC DNA]</scope>
    <source>
        <strain evidence="4 5">MUSC 115</strain>
    </source>
</reference>
<dbReference type="GO" id="GO:0016757">
    <property type="term" value="F:glycosyltransferase activity"/>
    <property type="evidence" value="ECO:0007669"/>
    <property type="project" value="UniProtKB-KW"/>
</dbReference>
<dbReference type="Pfam" id="PF13692">
    <property type="entry name" value="Glyco_trans_1_4"/>
    <property type="match status" value="1"/>
</dbReference>
<evidence type="ECO:0000256" key="1">
    <source>
        <dbReference type="ARBA" id="ARBA00022676"/>
    </source>
</evidence>
<keyword evidence="5" id="KW-1185">Reference proteome</keyword>
<accession>A0A0B2ADH5</accession>
<evidence type="ECO:0000313" key="5">
    <source>
        <dbReference type="Proteomes" id="UP000031030"/>
    </source>
</evidence>
<dbReference type="OrthoDB" id="6286688at2"/>
<dbReference type="PANTHER" id="PTHR12526">
    <property type="entry name" value="GLYCOSYLTRANSFERASE"/>
    <property type="match status" value="1"/>
</dbReference>
<dbReference type="STRING" id="1348253.LK09_00410"/>
<evidence type="ECO:0000259" key="3">
    <source>
        <dbReference type="Pfam" id="PF13439"/>
    </source>
</evidence>
<organism evidence="4 5">
    <name type="scientific">Microbacterium mangrovi</name>
    <dbReference type="NCBI Taxonomy" id="1348253"/>
    <lineage>
        <taxon>Bacteria</taxon>
        <taxon>Bacillati</taxon>
        <taxon>Actinomycetota</taxon>
        <taxon>Actinomycetes</taxon>
        <taxon>Micrococcales</taxon>
        <taxon>Microbacteriaceae</taxon>
        <taxon>Microbacterium</taxon>
    </lineage>
</organism>